<feature type="compositionally biased region" description="Basic and acidic residues" evidence="6">
    <location>
        <begin position="643"/>
        <end position="654"/>
    </location>
</feature>
<accession>A0A9P0XH71</accession>
<keyword evidence="8" id="KW-1185">Reference proteome</keyword>
<feature type="region of interest" description="Disordered" evidence="6">
    <location>
        <begin position="831"/>
        <end position="887"/>
    </location>
</feature>
<evidence type="ECO:0000256" key="5">
    <source>
        <dbReference type="ARBA" id="ARBA00023212"/>
    </source>
</evidence>
<protein>
    <recommendedName>
        <fullName evidence="9">MAP7 domain-containing protein</fullName>
    </recommendedName>
</protein>
<dbReference type="EMBL" id="CALOZG010000042">
    <property type="protein sequence ID" value="CAH4034815.1"/>
    <property type="molecule type" value="Genomic_DNA"/>
</dbReference>
<dbReference type="PANTHER" id="PTHR15073:SF1">
    <property type="entry name" value="RETICULOCYTE-BINDING PROTEIN HOMOLOG 2A"/>
    <property type="match status" value="1"/>
</dbReference>
<evidence type="ECO:0000256" key="3">
    <source>
        <dbReference type="ARBA" id="ARBA00022490"/>
    </source>
</evidence>
<feature type="compositionally biased region" description="Basic and acidic residues" evidence="6">
    <location>
        <begin position="1"/>
        <end position="41"/>
    </location>
</feature>
<feature type="compositionally biased region" description="Basic and acidic residues" evidence="6">
    <location>
        <begin position="902"/>
        <end position="911"/>
    </location>
</feature>
<feature type="compositionally biased region" description="Polar residues" evidence="6">
    <location>
        <begin position="874"/>
        <end position="887"/>
    </location>
</feature>
<evidence type="ECO:0000313" key="8">
    <source>
        <dbReference type="Proteomes" id="UP001152562"/>
    </source>
</evidence>
<comment type="caution">
    <text evidence="7">The sequence shown here is derived from an EMBL/GenBank/DDBJ whole genome shotgun (WGS) entry which is preliminary data.</text>
</comment>
<gene>
    <name evidence="7" type="ORF">PIBRA_LOCUS10960</name>
</gene>
<dbReference type="Pfam" id="PF05672">
    <property type="entry name" value="MAP7"/>
    <property type="match status" value="1"/>
</dbReference>
<feature type="region of interest" description="Disordered" evidence="6">
    <location>
        <begin position="459"/>
        <end position="698"/>
    </location>
</feature>
<comment type="subcellular location">
    <subcellularLocation>
        <location evidence="1">Cytoplasm</location>
        <location evidence="1">Cytoskeleton</location>
    </subcellularLocation>
</comment>
<evidence type="ECO:0000256" key="4">
    <source>
        <dbReference type="ARBA" id="ARBA00023054"/>
    </source>
</evidence>
<keyword evidence="3" id="KW-0963">Cytoplasm</keyword>
<dbReference type="InterPro" id="IPR008604">
    <property type="entry name" value="MAP7_fam"/>
</dbReference>
<sequence length="928" mass="103784">MVDDVKDITEKAESKEALDRARLARERREAEQRKRLDELRAHAAAAQAQREKRDEDRRKRQADQRARDDDRRQQEVVSEKSGRFNEKVEERKRAIWEASISRREALLQRERDRTERLERARAARSAPRPAFAFGSSTPRLLEPVDSAGFFWAARRAASTTNVMYASAPLTRRASALQLDSSDTDNKDEADRSPQAVMWSSVARRRTDLVPTVPAPRAPGRAYSMTRLDKLATRPLHSASPSMHHLNRSQTRSGETTPGSRPGSAMSNATGVVRRANSAPRKPRPASIAGTGCNTPRGETGGISATSTPAVSRDGSTVARPATTPRRPRPLSLHVSSKPVTPLGPGEGKPPMHRKPKSAKDQDKSRGKSQSASPGRPLSPSPAYTKETSVDKEMSKSITSERPVDPQQVTQKLEALQVYDEPKHIIDNKENIETNIETNVRNVEQTTEVKIEVQKPVETEDTQKIVPKEQKIEPKKESSVEKNDENEMTASMISRRITTEGEAKAALAERRRRAREELERQAELERIRLQREAEEEEERQRQEEERQRREEEEARELAALQRRMEEEKLKKAIEAQQQLERDEAERKVREEVEKQARLREEEEKKRAAEEAEKSRKEELEREEKERLARKQRVEAIMARTRLKKQAEEDKKKQEQNKAPVNQSAETQNQISAQPPVPKIEQVAQDTTDSKSVQDKPLDSVNVTTVTETVNVTTNATESVNVTTNATESVNVTTNATESVNVTTNATESVNVTTVTESVNMSEPDTIKVGVPIISELINVAEPISDLNISDSKVSEIVNLPNVVDSLNELAKDSAKEVTDNGNVQTEDLLSLATSQPEGKSESWQPHNGNIAPLAPLARTDNKLSQESSGEHSSKMDNANVETNNGNVTSVGHISANFLHSERMSEHNQEEFTTHNGHGIGHPLTLQNAI</sequence>
<feature type="compositionally biased region" description="Polar residues" evidence="6">
    <location>
        <begin position="657"/>
        <end position="671"/>
    </location>
</feature>
<name>A0A9P0XH71_PIEBR</name>
<feature type="region of interest" description="Disordered" evidence="6">
    <location>
        <begin position="177"/>
        <end position="202"/>
    </location>
</feature>
<dbReference type="GO" id="GO:0015630">
    <property type="term" value="C:microtubule cytoskeleton"/>
    <property type="evidence" value="ECO:0007669"/>
    <property type="project" value="InterPro"/>
</dbReference>
<dbReference type="InterPro" id="IPR051483">
    <property type="entry name" value="MAP7_domain-containing"/>
</dbReference>
<keyword evidence="5" id="KW-0206">Cytoskeleton</keyword>
<organism evidence="7 8">
    <name type="scientific">Pieris brassicae</name>
    <name type="common">White butterfly</name>
    <name type="synonym">Large white butterfly</name>
    <dbReference type="NCBI Taxonomy" id="7116"/>
    <lineage>
        <taxon>Eukaryota</taxon>
        <taxon>Metazoa</taxon>
        <taxon>Ecdysozoa</taxon>
        <taxon>Arthropoda</taxon>
        <taxon>Hexapoda</taxon>
        <taxon>Insecta</taxon>
        <taxon>Pterygota</taxon>
        <taxon>Neoptera</taxon>
        <taxon>Endopterygota</taxon>
        <taxon>Lepidoptera</taxon>
        <taxon>Glossata</taxon>
        <taxon>Ditrysia</taxon>
        <taxon>Papilionoidea</taxon>
        <taxon>Pieridae</taxon>
        <taxon>Pierinae</taxon>
        <taxon>Pieris</taxon>
    </lineage>
</organism>
<feature type="compositionally biased region" description="Basic and acidic residues" evidence="6">
    <location>
        <begin position="49"/>
        <end position="90"/>
    </location>
</feature>
<dbReference type="Proteomes" id="UP001152562">
    <property type="component" value="Unassembled WGS sequence"/>
</dbReference>
<feature type="compositionally biased region" description="Basic and acidic residues" evidence="6">
    <location>
        <begin position="686"/>
        <end position="696"/>
    </location>
</feature>
<feature type="compositionally biased region" description="Polar residues" evidence="6">
    <location>
        <begin position="247"/>
        <end position="269"/>
    </location>
</feature>
<feature type="compositionally biased region" description="Basic and acidic residues" evidence="6">
    <location>
        <begin position="459"/>
        <end position="484"/>
    </location>
</feature>
<keyword evidence="4" id="KW-0175">Coiled coil</keyword>
<feature type="region of interest" description="Disordered" evidence="6">
    <location>
        <begin position="902"/>
        <end position="928"/>
    </location>
</feature>
<feature type="region of interest" description="Disordered" evidence="6">
    <location>
        <begin position="1"/>
        <end position="90"/>
    </location>
</feature>
<evidence type="ECO:0000256" key="1">
    <source>
        <dbReference type="ARBA" id="ARBA00004245"/>
    </source>
</evidence>
<evidence type="ECO:0000256" key="2">
    <source>
        <dbReference type="ARBA" id="ARBA00007525"/>
    </source>
</evidence>
<evidence type="ECO:0000313" key="7">
    <source>
        <dbReference type="EMBL" id="CAH4034815.1"/>
    </source>
</evidence>
<feature type="region of interest" description="Disordered" evidence="6">
    <location>
        <begin position="233"/>
        <end position="408"/>
    </location>
</feature>
<feature type="compositionally biased region" description="Basic and acidic residues" evidence="6">
    <location>
        <begin position="858"/>
        <end position="873"/>
    </location>
</feature>
<evidence type="ECO:0008006" key="9">
    <source>
        <dbReference type="Google" id="ProtNLM"/>
    </source>
</evidence>
<feature type="compositionally biased region" description="Basic and acidic residues" evidence="6">
    <location>
        <begin position="496"/>
        <end position="632"/>
    </location>
</feature>
<proteinExistence type="inferred from homology"/>
<evidence type="ECO:0000256" key="6">
    <source>
        <dbReference type="SAM" id="MobiDB-lite"/>
    </source>
</evidence>
<reference evidence="7" key="1">
    <citation type="submission" date="2022-05" db="EMBL/GenBank/DDBJ databases">
        <authorList>
            <person name="Okamura Y."/>
        </authorList>
    </citation>
    <scope>NUCLEOTIDE SEQUENCE</scope>
</reference>
<dbReference type="PANTHER" id="PTHR15073">
    <property type="entry name" value="MICROTUBULE-ASSOCIATED PROTEIN"/>
    <property type="match status" value="1"/>
</dbReference>
<comment type="similarity">
    <text evidence="2">Belongs to the MAP7 family.</text>
</comment>
<dbReference type="GO" id="GO:0000226">
    <property type="term" value="P:microtubule cytoskeleton organization"/>
    <property type="evidence" value="ECO:0007669"/>
    <property type="project" value="InterPro"/>
</dbReference>
<dbReference type="AlphaFoldDB" id="A0A9P0XH71"/>
<feature type="compositionally biased region" description="Polar residues" evidence="6">
    <location>
        <begin position="831"/>
        <end position="846"/>
    </location>
</feature>